<comment type="caution">
    <text evidence="3">The sequence shown here is derived from an EMBL/GenBank/DDBJ whole genome shotgun (WGS) entry which is preliminary data.</text>
</comment>
<evidence type="ECO:0000313" key="3">
    <source>
        <dbReference type="EMBL" id="KAF7277417.1"/>
    </source>
</evidence>
<keyword evidence="2" id="KW-0472">Membrane</keyword>
<organism evidence="3 4">
    <name type="scientific">Rhynchophorus ferrugineus</name>
    <name type="common">Red palm weevil</name>
    <name type="synonym">Curculio ferrugineus</name>
    <dbReference type="NCBI Taxonomy" id="354439"/>
    <lineage>
        <taxon>Eukaryota</taxon>
        <taxon>Metazoa</taxon>
        <taxon>Ecdysozoa</taxon>
        <taxon>Arthropoda</taxon>
        <taxon>Hexapoda</taxon>
        <taxon>Insecta</taxon>
        <taxon>Pterygota</taxon>
        <taxon>Neoptera</taxon>
        <taxon>Endopterygota</taxon>
        <taxon>Coleoptera</taxon>
        <taxon>Polyphaga</taxon>
        <taxon>Cucujiformia</taxon>
        <taxon>Curculionidae</taxon>
        <taxon>Dryophthorinae</taxon>
        <taxon>Rhynchophorus</taxon>
    </lineage>
</organism>
<dbReference type="EMBL" id="JAACXV010002157">
    <property type="protein sequence ID" value="KAF7277417.1"/>
    <property type="molecule type" value="Genomic_DNA"/>
</dbReference>
<keyword evidence="2" id="KW-0812">Transmembrane</keyword>
<gene>
    <name evidence="3" type="ORF">GWI33_007518</name>
</gene>
<feature type="region of interest" description="Disordered" evidence="1">
    <location>
        <begin position="67"/>
        <end position="91"/>
    </location>
</feature>
<feature type="transmembrane region" description="Helical" evidence="2">
    <location>
        <begin position="6"/>
        <end position="25"/>
    </location>
</feature>
<evidence type="ECO:0000256" key="1">
    <source>
        <dbReference type="SAM" id="MobiDB-lite"/>
    </source>
</evidence>
<dbReference type="Proteomes" id="UP000625711">
    <property type="component" value="Unassembled WGS sequence"/>
</dbReference>
<keyword evidence="2" id="KW-1133">Transmembrane helix</keyword>
<evidence type="ECO:0000256" key="2">
    <source>
        <dbReference type="SAM" id="Phobius"/>
    </source>
</evidence>
<sequence>HIWQPLPLLIFGSLALIGGILSLVLPETLNKKLPETIEEGELFGQKIKKKLTEDTIETEILSATISEKVEKNENDETRTSLLSDNPSPNEK</sequence>
<dbReference type="AlphaFoldDB" id="A0A834IE38"/>
<feature type="non-terminal residue" evidence="3">
    <location>
        <position position="91"/>
    </location>
</feature>
<feature type="compositionally biased region" description="Polar residues" evidence="1">
    <location>
        <begin position="79"/>
        <end position="91"/>
    </location>
</feature>
<proteinExistence type="predicted"/>
<protein>
    <submittedName>
        <fullName evidence="3">Uncharacterized protein</fullName>
    </submittedName>
</protein>
<feature type="compositionally biased region" description="Basic and acidic residues" evidence="1">
    <location>
        <begin position="67"/>
        <end position="78"/>
    </location>
</feature>
<keyword evidence="4" id="KW-1185">Reference proteome</keyword>
<reference evidence="3" key="1">
    <citation type="submission" date="2020-08" db="EMBL/GenBank/DDBJ databases">
        <title>Genome sequencing and assembly of the red palm weevil Rhynchophorus ferrugineus.</title>
        <authorList>
            <person name="Dias G.B."/>
            <person name="Bergman C.M."/>
            <person name="Manee M."/>
        </authorList>
    </citation>
    <scope>NUCLEOTIDE SEQUENCE</scope>
    <source>
        <strain evidence="3">AA-2017</strain>
        <tissue evidence="3">Whole larva</tissue>
    </source>
</reference>
<evidence type="ECO:0000313" key="4">
    <source>
        <dbReference type="Proteomes" id="UP000625711"/>
    </source>
</evidence>
<accession>A0A834IE38</accession>
<dbReference type="OrthoDB" id="3936150at2759"/>
<name>A0A834IE38_RHYFE</name>